<proteinExistence type="predicted"/>
<gene>
    <name evidence="1" type="ORF">PW52_14665</name>
</gene>
<dbReference type="Gene3D" id="3.30.530.20">
    <property type="match status" value="1"/>
</dbReference>
<dbReference type="PATRIC" id="fig|1435349.4.peg.958"/>
<comment type="caution">
    <text evidence="1">The sequence shown here is derived from an EMBL/GenBank/DDBJ whole genome shotgun (WGS) entry which is preliminary data.</text>
</comment>
<dbReference type="CDD" id="cd07818">
    <property type="entry name" value="SRPBCC_1"/>
    <property type="match status" value="1"/>
</dbReference>
<sequence length="177" mass="20304">MFLVLYVVLTIAIIFVLLALIAPRSYSVSRSIDIEKPLTEVFAYLKLIKNQDNWSPWKKKDPEMKQKFIGTDGEVGFISKWEGNKAVGIGEQEIKKVENNYKIETELRFFKPWKSLSNAFLMVDAIDDNNTKVTWGFSGSNPAPTNIFMLFFNFEKAVGKDFEEGLSDLKAILENEY</sequence>
<name>A0A0D7W665_9FLAO</name>
<keyword evidence="2" id="KW-1185">Reference proteome</keyword>
<dbReference type="OrthoDB" id="9807923at2"/>
<organism evidence="1 2">
    <name type="scientific">Neotamlana sedimentorum</name>
    <dbReference type="NCBI Taxonomy" id="1435349"/>
    <lineage>
        <taxon>Bacteria</taxon>
        <taxon>Pseudomonadati</taxon>
        <taxon>Bacteroidota</taxon>
        <taxon>Flavobacteriia</taxon>
        <taxon>Flavobacteriales</taxon>
        <taxon>Flavobacteriaceae</taxon>
        <taxon>Neotamlana</taxon>
    </lineage>
</organism>
<evidence type="ECO:0000313" key="2">
    <source>
        <dbReference type="Proteomes" id="UP000032578"/>
    </source>
</evidence>
<reference evidence="1 2" key="1">
    <citation type="submission" date="2014-11" db="EMBL/GenBank/DDBJ databases">
        <title>Tamlana sedimentorum sp. nov., isolated from shallow sand sediments of the Sea of Japan.</title>
        <authorList>
            <person name="Romanenko L.A."/>
        </authorList>
    </citation>
    <scope>NUCLEOTIDE SEQUENCE [LARGE SCALE GENOMIC DNA]</scope>
    <source>
        <strain evidence="1 2">JCM 19808</strain>
    </source>
</reference>
<evidence type="ECO:0000313" key="1">
    <source>
        <dbReference type="EMBL" id="KJD33282.1"/>
    </source>
</evidence>
<dbReference type="STRING" id="1435349.PW52_14665"/>
<dbReference type="EMBL" id="JTDW01000014">
    <property type="protein sequence ID" value="KJD33282.1"/>
    <property type="molecule type" value="Genomic_DNA"/>
</dbReference>
<dbReference type="InterPro" id="IPR023393">
    <property type="entry name" value="START-like_dom_sf"/>
</dbReference>
<accession>A0A0D7W665</accession>
<protein>
    <submittedName>
        <fullName evidence="1">Polyketide cyclase</fullName>
    </submittedName>
</protein>
<dbReference type="RefSeq" id="WP_044633725.1">
    <property type="nucleotide sequence ID" value="NZ_JTDW01000014.1"/>
</dbReference>
<dbReference type="SUPFAM" id="SSF55961">
    <property type="entry name" value="Bet v1-like"/>
    <property type="match status" value="1"/>
</dbReference>
<dbReference type="AlphaFoldDB" id="A0A0D7W665"/>
<dbReference type="Proteomes" id="UP000032578">
    <property type="component" value="Unassembled WGS sequence"/>
</dbReference>